<dbReference type="InterPro" id="IPR036962">
    <property type="entry name" value="Glyco_hydro_3_N_sf"/>
</dbReference>
<dbReference type="Pfam" id="PF00933">
    <property type="entry name" value="Glyco_hydro_3"/>
    <property type="match status" value="1"/>
</dbReference>
<dbReference type="Proteomes" id="UP000262969">
    <property type="component" value="Unassembled WGS sequence"/>
</dbReference>
<evidence type="ECO:0000259" key="5">
    <source>
        <dbReference type="Pfam" id="PF01915"/>
    </source>
</evidence>
<dbReference type="InterPro" id="IPR001764">
    <property type="entry name" value="Glyco_hydro_3_N"/>
</dbReference>
<dbReference type="SUPFAM" id="SSF51445">
    <property type="entry name" value="(Trans)glycosidases"/>
    <property type="match status" value="1"/>
</dbReference>
<keyword evidence="3" id="KW-0326">Glycosidase</keyword>
<dbReference type="SUPFAM" id="SSF52279">
    <property type="entry name" value="Beta-D-glucan exohydrolase, C-terminal domain"/>
    <property type="match status" value="1"/>
</dbReference>
<comment type="similarity">
    <text evidence="1 3">Belongs to the glycosyl hydrolase 3 family.</text>
</comment>
<dbReference type="InterPro" id="IPR036881">
    <property type="entry name" value="Glyco_hydro_3_C_sf"/>
</dbReference>
<evidence type="ECO:0000313" key="7">
    <source>
        <dbReference type="Proteomes" id="UP000262969"/>
    </source>
</evidence>
<comment type="caution">
    <text evidence="6">The sequence shown here is derived from an EMBL/GenBank/DDBJ whole genome shotgun (WGS) entry which is preliminary data.</text>
</comment>
<evidence type="ECO:0000256" key="3">
    <source>
        <dbReference type="RuleBase" id="RU361161"/>
    </source>
</evidence>
<feature type="domain" description="Glycoside hydrolase family 3 C-terminal" evidence="5">
    <location>
        <begin position="390"/>
        <end position="616"/>
    </location>
</feature>
<evidence type="ECO:0000313" key="6">
    <source>
        <dbReference type="EMBL" id="HCL04102.1"/>
    </source>
</evidence>
<sequence length="630" mass="69510">MKNENIAKKISAKERAEELLAKMTLKEKIGQLNQRLFGFHVYERRGDDLVLTEELKQEVKKYSGLGMLYGLYRADPWSNRDKVTGLYKELAPKAYNMVQDYVIKHSRLSIPMMLSTECPHGHQALGGYLLPVNLATGATFNPDLLKAACKVCGMQLKEMGVDFALVSNLDILRDPRWGRSEECFSEDPYLASEMAKSTVEGIQETGVYVVAKHFCAQGEGTGGINASAARIGERELREIHLPAVKACCEIGVKGIMAAYNEIDGVFCHANKKLLTDILRKQMGFEGIVMSDGVAIDQLDVMTGDRVLSGAMALKAGVDIGLWDTGFSKLEEALELGYITIENINRSVLRILTMKYERGLFDEPYIPETNGYLSYHYDNFPQALELARESIILLKNEEQILPIQYQNIKSIGIIGPNADEIYNQLGDYTPPIEEEDGITTLKGIKEWIKENGLSIEVRYAKGCGILEGMEEEIEKAVEIANSVDLVIMVLGGSSSRFLGAEFDLNGAAVTGKEISSMDCGEGIDCADINLPLIQQKLAKAVFKAGKKVITIMIQGRPYAISTIAEKSSALITSFYGGVKAGEAIADILFGKISPSGHLPVSIPRCSGQIPAYYNYKKSYRAMGYYDIEQKP</sequence>
<gene>
    <name evidence="6" type="ORF">DHW61_17115</name>
</gene>
<feature type="non-terminal residue" evidence="6">
    <location>
        <position position="630"/>
    </location>
</feature>
<reference evidence="6 7" key="1">
    <citation type="journal article" date="2018" name="Nat. Biotechnol.">
        <title>A standardized bacterial taxonomy based on genome phylogeny substantially revises the tree of life.</title>
        <authorList>
            <person name="Parks D.H."/>
            <person name="Chuvochina M."/>
            <person name="Waite D.W."/>
            <person name="Rinke C."/>
            <person name="Skarshewski A."/>
            <person name="Chaumeil P.A."/>
            <person name="Hugenholtz P."/>
        </authorList>
    </citation>
    <scope>NUCLEOTIDE SEQUENCE [LARGE SCALE GENOMIC DNA]</scope>
    <source>
        <strain evidence="6">UBA11728</strain>
    </source>
</reference>
<dbReference type="Pfam" id="PF01915">
    <property type="entry name" value="Glyco_hydro_3_C"/>
    <property type="match status" value="1"/>
</dbReference>
<dbReference type="PANTHER" id="PTHR30620">
    <property type="entry name" value="PERIPLASMIC BETA-GLUCOSIDASE-RELATED"/>
    <property type="match status" value="1"/>
</dbReference>
<dbReference type="EMBL" id="DPVV01000558">
    <property type="protein sequence ID" value="HCL04102.1"/>
    <property type="molecule type" value="Genomic_DNA"/>
</dbReference>
<dbReference type="InterPro" id="IPR019800">
    <property type="entry name" value="Glyco_hydro_3_AS"/>
</dbReference>
<dbReference type="PROSITE" id="PS00775">
    <property type="entry name" value="GLYCOSYL_HYDROL_F3"/>
    <property type="match status" value="1"/>
</dbReference>
<organism evidence="6 7">
    <name type="scientific">Lachnoclostridium phytofermentans</name>
    <dbReference type="NCBI Taxonomy" id="66219"/>
    <lineage>
        <taxon>Bacteria</taxon>
        <taxon>Bacillati</taxon>
        <taxon>Bacillota</taxon>
        <taxon>Clostridia</taxon>
        <taxon>Lachnospirales</taxon>
        <taxon>Lachnospiraceae</taxon>
    </lineage>
</organism>
<keyword evidence="2 3" id="KW-0378">Hydrolase</keyword>
<dbReference type="InterPro" id="IPR051915">
    <property type="entry name" value="Cellulose_Degrad_GH3"/>
</dbReference>
<dbReference type="GO" id="GO:0008422">
    <property type="term" value="F:beta-glucosidase activity"/>
    <property type="evidence" value="ECO:0007669"/>
    <property type="project" value="TreeGrafter"/>
</dbReference>
<dbReference type="InterPro" id="IPR002772">
    <property type="entry name" value="Glyco_hydro_3_C"/>
</dbReference>
<dbReference type="Gene3D" id="3.20.20.300">
    <property type="entry name" value="Glycoside hydrolase, family 3, N-terminal domain"/>
    <property type="match status" value="1"/>
</dbReference>
<evidence type="ECO:0000256" key="1">
    <source>
        <dbReference type="ARBA" id="ARBA00005336"/>
    </source>
</evidence>
<dbReference type="InterPro" id="IPR017853">
    <property type="entry name" value="GH"/>
</dbReference>
<dbReference type="GO" id="GO:0009251">
    <property type="term" value="P:glucan catabolic process"/>
    <property type="evidence" value="ECO:0007669"/>
    <property type="project" value="TreeGrafter"/>
</dbReference>
<evidence type="ECO:0000259" key="4">
    <source>
        <dbReference type="Pfam" id="PF00933"/>
    </source>
</evidence>
<protein>
    <submittedName>
        <fullName evidence="6">Beta-glucosidase</fullName>
    </submittedName>
</protein>
<dbReference type="PRINTS" id="PR00133">
    <property type="entry name" value="GLHYDRLASE3"/>
</dbReference>
<name>A0A3D2XAE9_9FIRM</name>
<dbReference type="Gene3D" id="3.40.50.1700">
    <property type="entry name" value="Glycoside hydrolase family 3 C-terminal domain"/>
    <property type="match status" value="1"/>
</dbReference>
<accession>A0A3D2XAE9</accession>
<dbReference type="PANTHER" id="PTHR30620:SF123">
    <property type="entry name" value="BETA-XYLOSIDASE"/>
    <property type="match status" value="1"/>
</dbReference>
<evidence type="ECO:0000256" key="2">
    <source>
        <dbReference type="ARBA" id="ARBA00022801"/>
    </source>
</evidence>
<feature type="domain" description="Glycoside hydrolase family 3 N-terminal" evidence="4">
    <location>
        <begin position="24"/>
        <end position="352"/>
    </location>
</feature>
<proteinExistence type="inferred from homology"/>
<dbReference type="AlphaFoldDB" id="A0A3D2XAE9"/>